<protein>
    <submittedName>
        <fullName evidence="1">Uncharacterized protein</fullName>
    </submittedName>
</protein>
<dbReference type="Proteomes" id="UP000015453">
    <property type="component" value="Unassembled WGS sequence"/>
</dbReference>
<comment type="caution">
    <text evidence="1">The sequence shown here is derived from an EMBL/GenBank/DDBJ whole genome shotgun (WGS) entry which is preliminary data.</text>
</comment>
<dbReference type="AlphaFoldDB" id="S8CKE5"/>
<keyword evidence="2" id="KW-1185">Reference proteome</keyword>
<evidence type="ECO:0000313" key="1">
    <source>
        <dbReference type="EMBL" id="EPS67664.1"/>
    </source>
</evidence>
<name>S8CKE5_9LAMI</name>
<proteinExistence type="predicted"/>
<accession>S8CKE5</accession>
<dbReference type="EMBL" id="AUSU01002989">
    <property type="protein sequence ID" value="EPS67664.1"/>
    <property type="molecule type" value="Genomic_DNA"/>
</dbReference>
<dbReference type="OrthoDB" id="1927036at2759"/>
<evidence type="ECO:0000313" key="2">
    <source>
        <dbReference type="Proteomes" id="UP000015453"/>
    </source>
</evidence>
<gene>
    <name evidence="1" type="ORF">M569_07109</name>
</gene>
<reference evidence="1 2" key="1">
    <citation type="journal article" date="2013" name="BMC Genomics">
        <title>The miniature genome of a carnivorous plant Genlisea aurea contains a low number of genes and short non-coding sequences.</title>
        <authorList>
            <person name="Leushkin E.V."/>
            <person name="Sutormin R.A."/>
            <person name="Nabieva E.R."/>
            <person name="Penin A.A."/>
            <person name="Kondrashov A.S."/>
            <person name="Logacheva M.D."/>
        </authorList>
    </citation>
    <scope>NUCLEOTIDE SEQUENCE [LARGE SCALE GENOMIC DNA]</scope>
</reference>
<organism evidence="1 2">
    <name type="scientific">Genlisea aurea</name>
    <dbReference type="NCBI Taxonomy" id="192259"/>
    <lineage>
        <taxon>Eukaryota</taxon>
        <taxon>Viridiplantae</taxon>
        <taxon>Streptophyta</taxon>
        <taxon>Embryophyta</taxon>
        <taxon>Tracheophyta</taxon>
        <taxon>Spermatophyta</taxon>
        <taxon>Magnoliopsida</taxon>
        <taxon>eudicotyledons</taxon>
        <taxon>Gunneridae</taxon>
        <taxon>Pentapetalae</taxon>
        <taxon>asterids</taxon>
        <taxon>lamiids</taxon>
        <taxon>Lamiales</taxon>
        <taxon>Lentibulariaceae</taxon>
        <taxon>Genlisea</taxon>
    </lineage>
</organism>
<sequence>RLRTCQEYVDREGVSQQSLVINAPSYHRKYILPWGETMQGAVGSKSKYQRCSSIEDKDHWHHLKNAIRATMQHTMADEEEVRRLLSDLSRQGFTSKGWQQQ</sequence>
<feature type="non-terminal residue" evidence="1">
    <location>
        <position position="1"/>
    </location>
</feature>